<sequence length="181" mass="20880">MVETFVKYLTDRASFTAADLNKIDAVTVNKKLKRRQYLLHEGQICQYHGFVVSGLLRLFRVGDDATEHILRFTGENWWVSDYESFQSGLPSKGNIDALEDSQLLLWSKDNWEMLRREIPAFDALQTKLMGRAIDAQVNRLHAAISYTAEEKYHAFLKTFPDFHNRVPLHMVASYLGSPAKR</sequence>
<name>A0A8T9QCA0_9BACT</name>
<evidence type="ECO:0000259" key="1">
    <source>
        <dbReference type="Pfam" id="PF00027"/>
    </source>
</evidence>
<geneLocation type="plasmid" evidence="2 3">
    <name>unnamed1</name>
</geneLocation>
<dbReference type="Proteomes" id="UP000831796">
    <property type="component" value="Plasmid unnamed1"/>
</dbReference>
<reference evidence="2" key="1">
    <citation type="submission" date="2022-04" db="EMBL/GenBank/DDBJ databases">
        <title>Hymenobacter sp. isolated from the air.</title>
        <authorList>
            <person name="Won M."/>
            <person name="Lee C.-M."/>
            <person name="Woen H.-Y."/>
            <person name="Kwon S.-W."/>
        </authorList>
    </citation>
    <scope>NUCLEOTIDE SEQUENCE</scope>
    <source>
        <strain evidence="2">5116S-3</strain>
        <plasmid evidence="2">unnamed1</plasmid>
    </source>
</reference>
<organism evidence="2 3">
    <name type="scientific">Hymenobacter cellulosilyticus</name>
    <dbReference type="NCBI Taxonomy" id="2932248"/>
    <lineage>
        <taxon>Bacteria</taxon>
        <taxon>Pseudomonadati</taxon>
        <taxon>Bacteroidota</taxon>
        <taxon>Cytophagia</taxon>
        <taxon>Cytophagales</taxon>
        <taxon>Hymenobacteraceae</taxon>
        <taxon>Hymenobacter</taxon>
    </lineage>
</organism>
<evidence type="ECO:0000313" key="2">
    <source>
        <dbReference type="EMBL" id="UOQ75137.1"/>
    </source>
</evidence>
<keyword evidence="2" id="KW-0614">Plasmid</keyword>
<dbReference type="KEGG" id="hcu:MUN79_29145"/>
<dbReference type="SUPFAM" id="SSF51206">
    <property type="entry name" value="cAMP-binding domain-like"/>
    <property type="match status" value="1"/>
</dbReference>
<proteinExistence type="predicted"/>
<dbReference type="InterPro" id="IPR014710">
    <property type="entry name" value="RmlC-like_jellyroll"/>
</dbReference>
<dbReference type="InterPro" id="IPR018490">
    <property type="entry name" value="cNMP-bd_dom_sf"/>
</dbReference>
<dbReference type="EMBL" id="CP095047">
    <property type="protein sequence ID" value="UOQ75137.1"/>
    <property type="molecule type" value="Genomic_DNA"/>
</dbReference>
<gene>
    <name evidence="2" type="ORF">MUN79_29145</name>
</gene>
<accession>A0A8T9QCA0</accession>
<keyword evidence="3" id="KW-1185">Reference proteome</keyword>
<dbReference type="Gene3D" id="2.60.120.10">
    <property type="entry name" value="Jelly Rolls"/>
    <property type="match status" value="1"/>
</dbReference>
<feature type="domain" description="Cyclic nucleotide-binding" evidence="1">
    <location>
        <begin position="30"/>
        <end position="114"/>
    </location>
</feature>
<evidence type="ECO:0000313" key="3">
    <source>
        <dbReference type="Proteomes" id="UP000831796"/>
    </source>
</evidence>
<dbReference type="RefSeq" id="WP_244678470.1">
    <property type="nucleotide sequence ID" value="NZ_CP095047.1"/>
</dbReference>
<protein>
    <submittedName>
        <fullName evidence="2">Crp/Fnr family transcriptional regulator</fullName>
    </submittedName>
</protein>
<dbReference type="CDD" id="cd00038">
    <property type="entry name" value="CAP_ED"/>
    <property type="match status" value="1"/>
</dbReference>
<dbReference type="AlphaFoldDB" id="A0A8T9QCA0"/>
<dbReference type="InterPro" id="IPR000595">
    <property type="entry name" value="cNMP-bd_dom"/>
</dbReference>
<dbReference type="Pfam" id="PF00027">
    <property type="entry name" value="cNMP_binding"/>
    <property type="match status" value="1"/>
</dbReference>